<organism evidence="6 7">
    <name type="scientific">Photobacterium gaetbulicola</name>
    <dbReference type="NCBI Taxonomy" id="1295392"/>
    <lineage>
        <taxon>Bacteria</taxon>
        <taxon>Pseudomonadati</taxon>
        <taxon>Pseudomonadota</taxon>
        <taxon>Gammaproteobacteria</taxon>
        <taxon>Vibrionales</taxon>
        <taxon>Vibrionaceae</taxon>
        <taxon>Photobacterium</taxon>
    </lineage>
</organism>
<dbReference type="InterPro" id="IPR025532">
    <property type="entry name" value="G6P_1-epimerase"/>
</dbReference>
<dbReference type="PIRSF" id="PIRSF016020">
    <property type="entry name" value="PHexose_mutarotase"/>
    <property type="match status" value="1"/>
</dbReference>
<evidence type="ECO:0000256" key="1">
    <source>
        <dbReference type="ARBA" id="ARBA00001096"/>
    </source>
</evidence>
<dbReference type="InterPro" id="IPR014718">
    <property type="entry name" value="GH-type_carb-bd"/>
</dbReference>
<feature type="active site" evidence="5">
    <location>
        <position position="264"/>
    </location>
</feature>
<dbReference type="EC" id="5.1.3.15" evidence="4"/>
<keyword evidence="3 4" id="KW-0413">Isomerase</keyword>
<evidence type="ECO:0000256" key="3">
    <source>
        <dbReference type="ARBA" id="ARBA00023235"/>
    </source>
</evidence>
<dbReference type="AlphaFoldDB" id="A0A0B9GIR9"/>
<dbReference type="GO" id="GO:0005975">
    <property type="term" value="P:carbohydrate metabolic process"/>
    <property type="evidence" value="ECO:0007669"/>
    <property type="project" value="InterPro"/>
</dbReference>
<dbReference type="SUPFAM" id="SSF74650">
    <property type="entry name" value="Galactose mutarotase-like"/>
    <property type="match status" value="1"/>
</dbReference>
<dbReference type="PANTHER" id="PTHR11122:SF13">
    <property type="entry name" value="GLUCOSE-6-PHOSPHATE 1-EPIMERASE"/>
    <property type="match status" value="1"/>
</dbReference>
<name>A0A0B9GIR9_9GAMM</name>
<evidence type="ECO:0000256" key="5">
    <source>
        <dbReference type="PIRSR" id="PIRSR016020-1"/>
    </source>
</evidence>
<protein>
    <recommendedName>
        <fullName evidence="4">Putative glucose-6-phosphate 1-epimerase</fullName>
        <ecNumber evidence="4">5.1.3.15</ecNumber>
    </recommendedName>
</protein>
<dbReference type="PANTHER" id="PTHR11122">
    <property type="entry name" value="APOSPORY-ASSOCIATED PROTEIN C-RELATED"/>
    <property type="match status" value="1"/>
</dbReference>
<gene>
    <name evidence="6" type="ORF">RJ45_05285</name>
</gene>
<reference evidence="6 7" key="1">
    <citation type="submission" date="2014-12" db="EMBL/GenBank/DDBJ databases">
        <title>Genome sequencing of Photobacterium gaetbulicola AD005a.</title>
        <authorList>
            <person name="Adrian T.G.S."/>
            <person name="Chan K.G."/>
        </authorList>
    </citation>
    <scope>NUCLEOTIDE SEQUENCE [LARGE SCALE GENOMIC DNA]</scope>
    <source>
        <strain evidence="6 7">AD005a</strain>
    </source>
</reference>
<feature type="active site" evidence="5">
    <location>
        <position position="163"/>
    </location>
</feature>
<dbReference type="CDD" id="cd09020">
    <property type="entry name" value="D-hex-6-P-epi_like"/>
    <property type="match status" value="1"/>
</dbReference>
<dbReference type="InterPro" id="IPR008183">
    <property type="entry name" value="Aldose_1/G6P_1-epimerase"/>
</dbReference>
<comment type="caution">
    <text evidence="6">The sequence shown here is derived from an EMBL/GenBank/DDBJ whole genome shotgun (WGS) entry which is preliminary data.</text>
</comment>
<dbReference type="Pfam" id="PF01263">
    <property type="entry name" value="Aldose_epim"/>
    <property type="match status" value="1"/>
</dbReference>
<dbReference type="EMBL" id="JWLZ01000057">
    <property type="protein sequence ID" value="KHT64655.1"/>
    <property type="molecule type" value="Genomic_DNA"/>
</dbReference>
<dbReference type="GO" id="GO:0047938">
    <property type="term" value="F:glucose-6-phosphate 1-epimerase activity"/>
    <property type="evidence" value="ECO:0007669"/>
    <property type="project" value="UniProtKB-UniRule"/>
</dbReference>
<dbReference type="GO" id="GO:0030246">
    <property type="term" value="F:carbohydrate binding"/>
    <property type="evidence" value="ECO:0007669"/>
    <property type="project" value="UniProtKB-UniRule"/>
</dbReference>
<dbReference type="InterPro" id="IPR011013">
    <property type="entry name" value="Gal_mutarotase_sf_dom"/>
</dbReference>
<dbReference type="RefSeq" id="WP_039459184.1">
    <property type="nucleotide sequence ID" value="NZ_JWLZ01000057.1"/>
</dbReference>
<sequence>MDFNTLPTVAALSDAVTICEYQGIKIVRVNHAQAEAAISLHGGHLVWFKPKGEDDVIWLSEKAEFDTTKAIRGGIPVCWPWFGKAAAPSHGFARNSEWTLHEHRENDNGVIIALTLGDSDATRAVWPHKFSNMLTFEIGTELTVSLTSTNNDDDAWSYSGALHTYFNVESIRETTITRMGSEYLDSTQSDQVCQGSDKLTFECEVDRVYTQPESTVLIDDGSRRQIAVTNSGHNAAVIWNPWQALSQSMADMADDSFETMVCVESTIHNSQNITLAPGESHTLTTQIRVNR</sequence>
<comment type="catalytic activity">
    <reaction evidence="1">
        <text>alpha-D-glucose 6-phosphate = beta-D-glucose 6-phosphate</text>
        <dbReference type="Rhea" id="RHEA:16249"/>
        <dbReference type="ChEBI" id="CHEBI:58225"/>
        <dbReference type="ChEBI" id="CHEBI:58247"/>
        <dbReference type="EC" id="5.1.3.15"/>
    </reaction>
</comment>
<evidence type="ECO:0000313" key="7">
    <source>
        <dbReference type="Proteomes" id="UP000031278"/>
    </source>
</evidence>
<evidence type="ECO:0000256" key="4">
    <source>
        <dbReference type="PIRNR" id="PIRNR016020"/>
    </source>
</evidence>
<proteinExistence type="inferred from homology"/>
<evidence type="ECO:0000256" key="2">
    <source>
        <dbReference type="ARBA" id="ARBA00005866"/>
    </source>
</evidence>
<dbReference type="Proteomes" id="UP000031278">
    <property type="component" value="Unassembled WGS sequence"/>
</dbReference>
<accession>A0A0B9GIR9</accession>
<comment type="similarity">
    <text evidence="2 4">Belongs to the glucose-6-phosphate 1-epimerase family.</text>
</comment>
<evidence type="ECO:0000313" key="6">
    <source>
        <dbReference type="EMBL" id="KHT64655.1"/>
    </source>
</evidence>
<dbReference type="Gene3D" id="2.70.98.10">
    <property type="match status" value="1"/>
</dbReference>